<protein>
    <submittedName>
        <fullName evidence="1">ZZ-type zinc finger-containing protein 3-like</fullName>
    </submittedName>
</protein>
<sequence length="252" mass="28193">MVEEGSVNIEDLPPLADIDEEVGEYFFESDPLALKDNPDYQQLIKAMVKLQAQRAKAVKIPHIDWEKYNVKSITQGMRPKTRKRVLQENLTAQQPVQESKDPVTDDGKIMVRGRLYDGSKPQTFNQSWTDEEQRKVWSSIHVLNIHSILSFSASWNLVAFVAVSGVADPAISLILSAFLTIECTVEGTKPCTRPITDILSPCSCHFMISNFTYNVTVTRDLLATLLGVLVAGRLGIARSHKNTIARSHKTQL</sequence>
<gene>
    <name evidence="1" type="primary">Zzz3-L</name>
    <name evidence="1" type="ORF">Hamer_G013075</name>
</gene>
<organism evidence="1 2">
    <name type="scientific">Homarus americanus</name>
    <name type="common">American lobster</name>
    <dbReference type="NCBI Taxonomy" id="6706"/>
    <lineage>
        <taxon>Eukaryota</taxon>
        <taxon>Metazoa</taxon>
        <taxon>Ecdysozoa</taxon>
        <taxon>Arthropoda</taxon>
        <taxon>Crustacea</taxon>
        <taxon>Multicrustacea</taxon>
        <taxon>Malacostraca</taxon>
        <taxon>Eumalacostraca</taxon>
        <taxon>Eucarida</taxon>
        <taxon>Decapoda</taxon>
        <taxon>Pleocyemata</taxon>
        <taxon>Astacidea</taxon>
        <taxon>Nephropoidea</taxon>
        <taxon>Nephropidae</taxon>
        <taxon>Homarus</taxon>
    </lineage>
</organism>
<dbReference type="InterPro" id="IPR037830">
    <property type="entry name" value="ZZZ3"/>
</dbReference>
<dbReference type="EMBL" id="JAHLQT010024020">
    <property type="protein sequence ID" value="KAG7165577.1"/>
    <property type="molecule type" value="Genomic_DNA"/>
</dbReference>
<keyword evidence="2" id="KW-1185">Reference proteome</keyword>
<evidence type="ECO:0000313" key="1">
    <source>
        <dbReference type="EMBL" id="KAG7165577.1"/>
    </source>
</evidence>
<comment type="caution">
    <text evidence="1">The sequence shown here is derived from an EMBL/GenBank/DDBJ whole genome shotgun (WGS) entry which is preliminary data.</text>
</comment>
<evidence type="ECO:0000313" key="2">
    <source>
        <dbReference type="Proteomes" id="UP000747542"/>
    </source>
</evidence>
<accession>A0A8J5MW47</accession>
<reference evidence="1" key="1">
    <citation type="journal article" date="2021" name="Sci. Adv.">
        <title>The American lobster genome reveals insights on longevity, neural, and immune adaptations.</title>
        <authorList>
            <person name="Polinski J.M."/>
            <person name="Zimin A.V."/>
            <person name="Clark K.F."/>
            <person name="Kohn A.B."/>
            <person name="Sadowski N."/>
            <person name="Timp W."/>
            <person name="Ptitsyn A."/>
            <person name="Khanna P."/>
            <person name="Romanova D.Y."/>
            <person name="Williams P."/>
            <person name="Greenwood S.J."/>
            <person name="Moroz L.L."/>
            <person name="Walt D.R."/>
            <person name="Bodnar A.G."/>
        </authorList>
    </citation>
    <scope>NUCLEOTIDE SEQUENCE</scope>
    <source>
        <strain evidence="1">GMGI-L3</strain>
    </source>
</reference>
<name>A0A8J5MW47_HOMAM</name>
<dbReference type="PANTHER" id="PTHR22705:SF0">
    <property type="entry name" value="ZZ-TYPE ZINC FINGER-CONTAINING PROTEIN 3"/>
    <property type="match status" value="1"/>
</dbReference>
<dbReference type="PANTHER" id="PTHR22705">
    <property type="entry name" value="ZINC FINGER, ZZ DOMAIN CONTAINING 3"/>
    <property type="match status" value="1"/>
</dbReference>
<dbReference type="Proteomes" id="UP000747542">
    <property type="component" value="Unassembled WGS sequence"/>
</dbReference>
<dbReference type="AlphaFoldDB" id="A0A8J5MW47"/>
<proteinExistence type="predicted"/>